<dbReference type="EMBL" id="JBHUDG010000042">
    <property type="protein sequence ID" value="MFD1631160.1"/>
    <property type="molecule type" value="Genomic_DNA"/>
</dbReference>
<name>A0ABW4IG47_9SPHI</name>
<gene>
    <name evidence="1" type="ORF">ACFSAH_14890</name>
</gene>
<protein>
    <submittedName>
        <fullName evidence="1">Uncharacterized protein</fullName>
    </submittedName>
</protein>
<organism evidence="1 2">
    <name type="scientific">Pseudopedobacter beijingensis</name>
    <dbReference type="NCBI Taxonomy" id="1207056"/>
    <lineage>
        <taxon>Bacteria</taxon>
        <taxon>Pseudomonadati</taxon>
        <taxon>Bacteroidota</taxon>
        <taxon>Sphingobacteriia</taxon>
        <taxon>Sphingobacteriales</taxon>
        <taxon>Sphingobacteriaceae</taxon>
        <taxon>Pseudopedobacter</taxon>
    </lineage>
</organism>
<comment type="caution">
    <text evidence="1">The sequence shown here is derived from an EMBL/GenBank/DDBJ whole genome shotgun (WGS) entry which is preliminary data.</text>
</comment>
<proteinExistence type="predicted"/>
<dbReference type="Proteomes" id="UP001597118">
    <property type="component" value="Unassembled WGS sequence"/>
</dbReference>
<sequence length="50" mass="5849">MKDSAHQKFNILINIGANEYKALPLEIQPEETTDGLPFLFVRQMELKFLR</sequence>
<dbReference type="RefSeq" id="WP_379663528.1">
    <property type="nucleotide sequence ID" value="NZ_JBHUDG010000042.1"/>
</dbReference>
<evidence type="ECO:0000313" key="2">
    <source>
        <dbReference type="Proteomes" id="UP001597118"/>
    </source>
</evidence>
<accession>A0ABW4IG47</accession>
<evidence type="ECO:0000313" key="1">
    <source>
        <dbReference type="EMBL" id="MFD1631160.1"/>
    </source>
</evidence>
<reference evidence="2" key="1">
    <citation type="journal article" date="2019" name="Int. J. Syst. Evol. Microbiol.">
        <title>The Global Catalogue of Microorganisms (GCM) 10K type strain sequencing project: providing services to taxonomists for standard genome sequencing and annotation.</title>
        <authorList>
            <consortium name="The Broad Institute Genomics Platform"/>
            <consortium name="The Broad Institute Genome Sequencing Center for Infectious Disease"/>
            <person name="Wu L."/>
            <person name="Ma J."/>
        </authorList>
    </citation>
    <scope>NUCLEOTIDE SEQUENCE [LARGE SCALE GENOMIC DNA]</scope>
    <source>
        <strain evidence="2">CCUG 53762</strain>
    </source>
</reference>
<keyword evidence="2" id="KW-1185">Reference proteome</keyword>